<dbReference type="SFLD" id="SFLDS00005">
    <property type="entry name" value="Isoprenoid_Synthase_Type_I"/>
    <property type="match status" value="1"/>
</dbReference>
<dbReference type="InterPro" id="IPR044843">
    <property type="entry name" value="Trans_IPPS_bact-type"/>
</dbReference>
<dbReference type="InterPro" id="IPR019845">
    <property type="entry name" value="Squalene/phytoene_synthase_CS"/>
</dbReference>
<name>A0A1Z5JSQ9_FISSO</name>
<dbReference type="Gene3D" id="1.10.600.10">
    <property type="entry name" value="Farnesyl Diphosphate Synthase"/>
    <property type="match status" value="1"/>
</dbReference>
<dbReference type="GO" id="GO:0016117">
    <property type="term" value="P:carotenoid biosynthetic process"/>
    <property type="evidence" value="ECO:0007669"/>
    <property type="project" value="UniProtKB-KW"/>
</dbReference>
<dbReference type="PROSITE" id="PS01045">
    <property type="entry name" value="SQUALEN_PHYTOEN_SYN_2"/>
    <property type="match status" value="1"/>
</dbReference>
<dbReference type="Proteomes" id="UP000198406">
    <property type="component" value="Unassembled WGS sequence"/>
</dbReference>
<dbReference type="OrthoDB" id="6600518at2759"/>
<dbReference type="PANTHER" id="PTHR31480">
    <property type="entry name" value="BIFUNCTIONAL LYCOPENE CYCLASE/PHYTOENE SYNTHASE"/>
    <property type="match status" value="1"/>
</dbReference>
<keyword evidence="4" id="KW-0125">Carotenoid biosynthesis</keyword>
<keyword evidence="7" id="KW-1185">Reference proteome</keyword>
<comment type="caution">
    <text evidence="6">The sequence shown here is derived from an EMBL/GenBank/DDBJ whole genome shotgun (WGS) entry which is preliminary data.</text>
</comment>
<accession>A0A1Z5JSQ9</accession>
<dbReference type="CDD" id="cd00683">
    <property type="entry name" value="Trans_IPPS_HH"/>
    <property type="match status" value="1"/>
</dbReference>
<dbReference type="InParanoid" id="A0A1Z5JSQ9"/>
<evidence type="ECO:0000313" key="6">
    <source>
        <dbReference type="EMBL" id="GAX17065.1"/>
    </source>
</evidence>
<gene>
    <name evidence="6" type="ORF">FisN_5Hh450</name>
</gene>
<dbReference type="EC" id="2.5.1.32" evidence="2"/>
<comment type="catalytic activity">
    <reaction evidence="1">
        <text>2 (2E,6E,10E)-geranylgeranyl diphosphate = 15-cis-phytoene + 2 diphosphate</text>
        <dbReference type="Rhea" id="RHEA:34475"/>
        <dbReference type="ChEBI" id="CHEBI:27787"/>
        <dbReference type="ChEBI" id="CHEBI:33019"/>
        <dbReference type="ChEBI" id="CHEBI:58756"/>
        <dbReference type="EC" id="2.5.1.32"/>
    </reaction>
</comment>
<dbReference type="InterPro" id="IPR002060">
    <property type="entry name" value="Squ/phyt_synthse"/>
</dbReference>
<dbReference type="SFLD" id="SFLDG01212">
    <property type="entry name" value="Phytoene_synthase_like"/>
    <property type="match status" value="1"/>
</dbReference>
<feature type="chain" id="PRO_5013142751" description="15-cis-phytoene synthase" evidence="5">
    <location>
        <begin position="19"/>
        <end position="464"/>
    </location>
</feature>
<organism evidence="6 7">
    <name type="scientific">Fistulifera solaris</name>
    <name type="common">Oleaginous diatom</name>
    <dbReference type="NCBI Taxonomy" id="1519565"/>
    <lineage>
        <taxon>Eukaryota</taxon>
        <taxon>Sar</taxon>
        <taxon>Stramenopiles</taxon>
        <taxon>Ochrophyta</taxon>
        <taxon>Bacillariophyta</taxon>
        <taxon>Bacillariophyceae</taxon>
        <taxon>Bacillariophycidae</taxon>
        <taxon>Naviculales</taxon>
        <taxon>Naviculaceae</taxon>
        <taxon>Fistulifera</taxon>
    </lineage>
</organism>
<dbReference type="InterPro" id="IPR008949">
    <property type="entry name" value="Isoprenoid_synthase_dom_sf"/>
</dbReference>
<keyword evidence="5" id="KW-0732">Signal</keyword>
<proteinExistence type="predicted"/>
<dbReference type="InterPro" id="IPR033904">
    <property type="entry name" value="Trans_IPPS_HH"/>
</dbReference>
<dbReference type="SUPFAM" id="SSF48576">
    <property type="entry name" value="Terpenoid synthases"/>
    <property type="match status" value="1"/>
</dbReference>
<sequence length="464" mass="52761">MQLKKFPRWFLVLTVVTAWQSQVPYTRHSTLLQSLAAPNNDINEEIQSGRLLEGGAVIDFSSVKASSKAEAALAKAREALTGRPPLAHSTILGINDDVVREVGHPLGQFASQEDIQSCAAYLRSIAPKDLFVKRNNASPEQSFTSEQIAEFQTLLSKAFEEAGEVTSAFAKTFYLGTKVMGSEAQRAIWAVYVWCRRTDEIVDAPRDNNEDMLHDLSLWELRLENLWMYGEVVDVYDLCLLDSLVRYPNLDITPFLDMIRGMLMDVPGLGQDRYEKFDELHLYCYRVAGTVGLMSLPIFGCAPDYNDEVAREPALSLGVAFQLTNILRDVGEDAVQRKRVYLPQEDLKRFGVTEEQIMAQRVDENYIELMKFQIARARKYYERARRGVFMLAEESRLPVQVSIDAYGKILDKIEENGYDSLTKRAYVDKWEKLSIVPLSWYRTLDVSRTWPLPGDKPVQSLAEV</sequence>
<dbReference type="EMBL" id="BDSP01000111">
    <property type="protein sequence ID" value="GAX17065.1"/>
    <property type="molecule type" value="Genomic_DNA"/>
</dbReference>
<dbReference type="PROSITE" id="PS01044">
    <property type="entry name" value="SQUALEN_PHYTOEN_SYN_1"/>
    <property type="match status" value="1"/>
</dbReference>
<keyword evidence="3 6" id="KW-0808">Transferase</keyword>
<evidence type="ECO:0000313" key="7">
    <source>
        <dbReference type="Proteomes" id="UP000198406"/>
    </source>
</evidence>
<dbReference type="AlphaFoldDB" id="A0A1Z5JSQ9"/>
<evidence type="ECO:0000256" key="4">
    <source>
        <dbReference type="ARBA" id="ARBA00022746"/>
    </source>
</evidence>
<evidence type="ECO:0000256" key="5">
    <source>
        <dbReference type="SAM" id="SignalP"/>
    </source>
</evidence>
<dbReference type="SFLD" id="SFLDG01018">
    <property type="entry name" value="Squalene/Phytoene_Synthase_Lik"/>
    <property type="match status" value="1"/>
</dbReference>
<dbReference type="Pfam" id="PF00494">
    <property type="entry name" value="SQS_PSY"/>
    <property type="match status" value="1"/>
</dbReference>
<feature type="signal peptide" evidence="5">
    <location>
        <begin position="1"/>
        <end position="18"/>
    </location>
</feature>
<dbReference type="GO" id="GO:0051996">
    <property type="term" value="F:squalene synthase [NAD(P)H] activity"/>
    <property type="evidence" value="ECO:0007669"/>
    <property type="project" value="InterPro"/>
</dbReference>
<evidence type="ECO:0000256" key="2">
    <source>
        <dbReference type="ARBA" id="ARBA00012396"/>
    </source>
</evidence>
<evidence type="ECO:0000256" key="3">
    <source>
        <dbReference type="ARBA" id="ARBA00022679"/>
    </source>
</evidence>
<evidence type="ECO:0000256" key="1">
    <source>
        <dbReference type="ARBA" id="ARBA00001805"/>
    </source>
</evidence>
<dbReference type="GO" id="GO:0004311">
    <property type="term" value="F:geranylgeranyl diphosphate synthase activity"/>
    <property type="evidence" value="ECO:0007669"/>
    <property type="project" value="InterPro"/>
</dbReference>
<protein>
    <recommendedName>
        <fullName evidence="2">15-cis-phytoene synthase</fullName>
        <ecNumber evidence="2">2.5.1.32</ecNumber>
    </recommendedName>
</protein>
<reference evidence="6 7" key="1">
    <citation type="journal article" date="2015" name="Plant Cell">
        <title>Oil accumulation by the oleaginous diatom Fistulifera solaris as revealed by the genome and transcriptome.</title>
        <authorList>
            <person name="Tanaka T."/>
            <person name="Maeda Y."/>
            <person name="Veluchamy A."/>
            <person name="Tanaka M."/>
            <person name="Abida H."/>
            <person name="Marechal E."/>
            <person name="Bowler C."/>
            <person name="Muto M."/>
            <person name="Sunaga Y."/>
            <person name="Tanaka M."/>
            <person name="Yoshino T."/>
            <person name="Taniguchi T."/>
            <person name="Fukuda Y."/>
            <person name="Nemoto M."/>
            <person name="Matsumoto M."/>
            <person name="Wong P.S."/>
            <person name="Aburatani S."/>
            <person name="Fujibuchi W."/>
        </authorList>
    </citation>
    <scope>NUCLEOTIDE SEQUENCE [LARGE SCALE GENOMIC DNA]</scope>
    <source>
        <strain evidence="6 7">JPCC DA0580</strain>
    </source>
</reference>